<organism evidence="1 2">
    <name type="scientific">Levilactobacillus suantsaiihabitans</name>
    <dbReference type="NCBI Taxonomy" id="2487722"/>
    <lineage>
        <taxon>Bacteria</taxon>
        <taxon>Bacillati</taxon>
        <taxon>Bacillota</taxon>
        <taxon>Bacilli</taxon>
        <taxon>Lactobacillales</taxon>
        <taxon>Lactobacillaceae</taxon>
        <taxon>Levilactobacillus</taxon>
    </lineage>
</organism>
<sequence>MSGLDFSGIMGKAQRSLTVKQPGCLVTVAAPTGSGKTYGVIRYVSKRIVGTTDMRFFFVTVNKANLKIDKFYQKLEEEYIEKNGPFSSEDEKKWYLHRQVAILYPLEETVERLIEVPMPVEVPTQEAQEVVEQLKVYYGRYHSQPKKQSVAGRNDFQNLKNAYQDTKNLLLKALAKELQLDFPLTQREKREIVAYVNEDETSLAHYLNQYFPEINLAQRRLVLLSWAKFIRTYLDFYNNKSIEISSPECLGQAIVILDEIDDMKKQYLDKIIDDAIKVPIDFLSFFREIKTGLNNLQKNRPEDVMRLMRQNQKFAKLKNSANRLAKKYKLTEDYKTVGEKTTTNFIFNLAGMTLTSSRPWWSHQDDLEKRVVLSHQKAPTDLKFYQMIQTVSQFFNHFVHQSVEWAMTYQQQVNKNRSKNADQLSLEDALSTICDCLWLSQGAKQLVIDLYQRLNLGYSKKVQPISIKRSSESGYYLQRQGLQLISLADSDAHLNRTKISAAFVQETPEKFLIRLARRGIVLGMSATVDVPTVISNFDFRFIREQLGDHLIDGLANLPTESQKQFDVSQRCRERGVKINVIEVSKNKVSSENGYMLSLIHKYRPDFNPDEQQIPVMQKLEELVEKKMSLVSSYSQQDKSKSVDYIQKRYFDLFESIIYFLVTPEMTSFLGLQSILPKAKQEIDEIDMSQTFIDQVFHLLSQLFCTAEKHLPQLKMIAKKLSSEHLSIKEQIREALELPEKSQTRVYLLSAYATLGVGQNLQHDIGQLEASRVVDIAPSDADPNDSRRKKVDIAGIYLGRITHVLTQIPDLATDDNKKVWIRAYYEMLSLADSGEISLMEIKKHMINKSLGRPNKQFSQTSSYTGACTRSILQALGRLDRSFNKMPQITVILGDRIRDVFDPVRMKDYQLGPLAQAIMVNQKDAEDEQSVMENVRLERWCNRTLETQQCVASMLGHLQDDARIADHFRQYRRTLLEMPTPTLEQYRVHELDPEFAYLACRESAYHIHRLGETFEFGIEKQGNEEISALSSGLLTILKYPGMRDYFMANGWAIAWVNHGFMMNPVQFDSYKGILGEVAGRFIVERRWHVNLQPLSEENNELFDYQTSGQIYIDFKNWRQPHDQNVQAARNHVQGKLDKVRSPQPLKKRRVLVINLIRPAMRQDLAVRMTEDGRIMEIPQLIDQDGSFALTAEQERMVGVFLNGR</sequence>
<keyword evidence="2" id="KW-1185">Reference proteome</keyword>
<dbReference type="AlphaFoldDB" id="A0A4Z0JAY5"/>
<name>A0A4Z0JAY5_9LACO</name>
<reference evidence="1 2" key="1">
    <citation type="submission" date="2018-10" db="EMBL/GenBank/DDBJ databases">
        <title>Lactobacillus sp. R7 and Lactobacillus sp. R19 isolated from fermented mustard green product of Taiwan.</title>
        <authorList>
            <person name="Lin S.-T."/>
        </authorList>
    </citation>
    <scope>NUCLEOTIDE SEQUENCE [LARGE SCALE GENOMIC DNA]</scope>
    <source>
        <strain evidence="1 2">BCRC 81129</strain>
    </source>
</reference>
<comment type="caution">
    <text evidence="1">The sequence shown here is derived from an EMBL/GenBank/DDBJ whole genome shotgun (WGS) entry which is preliminary data.</text>
</comment>
<evidence type="ECO:0000313" key="2">
    <source>
        <dbReference type="Proteomes" id="UP000297348"/>
    </source>
</evidence>
<dbReference type="EMBL" id="RKLX01000010">
    <property type="protein sequence ID" value="TGD18653.1"/>
    <property type="molecule type" value="Genomic_DNA"/>
</dbReference>
<dbReference type="Proteomes" id="UP000297348">
    <property type="component" value="Unassembled WGS sequence"/>
</dbReference>
<gene>
    <name evidence="1" type="ORF">EGT51_07140</name>
</gene>
<protein>
    <recommendedName>
        <fullName evidence="3">Helicase/UvrB N-terminal domain-containing protein</fullName>
    </recommendedName>
</protein>
<evidence type="ECO:0008006" key="3">
    <source>
        <dbReference type="Google" id="ProtNLM"/>
    </source>
</evidence>
<evidence type="ECO:0000313" key="1">
    <source>
        <dbReference type="EMBL" id="TGD18653.1"/>
    </source>
</evidence>
<dbReference type="RefSeq" id="WP_135368027.1">
    <property type="nucleotide sequence ID" value="NZ_RKLX01000010.1"/>
</dbReference>
<proteinExistence type="predicted"/>
<accession>A0A4Z0JAY5</accession>
<dbReference type="OrthoDB" id="6372157at2"/>